<evidence type="ECO:0000256" key="2">
    <source>
        <dbReference type="ARBA" id="ARBA00010900"/>
    </source>
</evidence>
<evidence type="ECO:0000256" key="5">
    <source>
        <dbReference type="ARBA" id="ARBA00023187"/>
    </source>
</evidence>
<dbReference type="InterPro" id="IPR022783">
    <property type="entry name" value="GCFC_dom"/>
</dbReference>
<name>A0AAP0S227_LIQFO</name>
<protein>
    <recommendedName>
        <fullName evidence="8">G-patch domain-containing protein</fullName>
    </recommendedName>
</protein>
<dbReference type="Pfam" id="PF07842">
    <property type="entry name" value="GCFC"/>
    <property type="match status" value="1"/>
</dbReference>
<organism evidence="9 10">
    <name type="scientific">Liquidambar formosana</name>
    <name type="common">Formosan gum</name>
    <dbReference type="NCBI Taxonomy" id="63359"/>
    <lineage>
        <taxon>Eukaryota</taxon>
        <taxon>Viridiplantae</taxon>
        <taxon>Streptophyta</taxon>
        <taxon>Embryophyta</taxon>
        <taxon>Tracheophyta</taxon>
        <taxon>Spermatophyta</taxon>
        <taxon>Magnoliopsida</taxon>
        <taxon>eudicotyledons</taxon>
        <taxon>Gunneridae</taxon>
        <taxon>Pentapetalae</taxon>
        <taxon>Saxifragales</taxon>
        <taxon>Altingiaceae</taxon>
        <taxon>Liquidambar</taxon>
    </lineage>
</organism>
<reference evidence="9 10" key="1">
    <citation type="journal article" date="2024" name="Plant J.">
        <title>Genome sequences and population genomics reveal climatic adaptation and genomic divergence between two closely related sweetgum species.</title>
        <authorList>
            <person name="Xu W.Q."/>
            <person name="Ren C.Q."/>
            <person name="Zhang X.Y."/>
            <person name="Comes H.P."/>
            <person name="Liu X.H."/>
            <person name="Li Y.G."/>
            <person name="Kettle C.J."/>
            <person name="Jalonen R."/>
            <person name="Gaisberger H."/>
            <person name="Ma Y.Z."/>
            <person name="Qiu Y.X."/>
        </authorList>
    </citation>
    <scope>NUCLEOTIDE SEQUENCE [LARGE SCALE GENOMIC DNA]</scope>
    <source>
        <strain evidence="9">Hangzhou</strain>
    </source>
</reference>
<dbReference type="Pfam" id="PF12457">
    <property type="entry name" value="TIP_N"/>
    <property type="match status" value="1"/>
</dbReference>
<dbReference type="GO" id="GO:0000390">
    <property type="term" value="P:spliceosomal complex disassembly"/>
    <property type="evidence" value="ECO:0007669"/>
    <property type="project" value="InterPro"/>
</dbReference>
<feature type="compositionally biased region" description="Basic and acidic residues" evidence="7">
    <location>
        <begin position="120"/>
        <end position="140"/>
    </location>
</feature>
<evidence type="ECO:0000256" key="6">
    <source>
        <dbReference type="ARBA" id="ARBA00023242"/>
    </source>
</evidence>
<keyword evidence="6" id="KW-0539">Nucleus</keyword>
<keyword evidence="5" id="KW-0508">mRNA splicing</keyword>
<dbReference type="PANTHER" id="PTHR23329:SF1">
    <property type="entry name" value="TUFTELIN-INTERACTING PROTEIN 11"/>
    <property type="match status" value="1"/>
</dbReference>
<dbReference type="InterPro" id="IPR022159">
    <property type="entry name" value="STIP/TFIP11_N"/>
</dbReference>
<dbReference type="PROSITE" id="PS50174">
    <property type="entry name" value="G_PATCH"/>
    <property type="match status" value="1"/>
</dbReference>
<comment type="subcellular location">
    <subcellularLocation>
        <location evidence="1">Nucleus</location>
    </subcellularLocation>
</comment>
<dbReference type="GO" id="GO:0003676">
    <property type="term" value="F:nucleic acid binding"/>
    <property type="evidence" value="ECO:0007669"/>
    <property type="project" value="InterPro"/>
</dbReference>
<dbReference type="GO" id="GO:0071008">
    <property type="term" value="C:U2-type post-mRNA release spliceosomal complex"/>
    <property type="evidence" value="ECO:0007669"/>
    <property type="project" value="TreeGrafter"/>
</dbReference>
<evidence type="ECO:0000256" key="1">
    <source>
        <dbReference type="ARBA" id="ARBA00004123"/>
    </source>
</evidence>
<dbReference type="AlphaFoldDB" id="A0AAP0S227"/>
<comment type="caution">
    <text evidence="9">The sequence shown here is derived from an EMBL/GenBank/DDBJ whole genome shotgun (WGS) entry which is preliminary data.</text>
</comment>
<comment type="similarity">
    <text evidence="2">Belongs to the TFP11/STIP family.</text>
</comment>
<feature type="domain" description="G-patch" evidence="8">
    <location>
        <begin position="162"/>
        <end position="207"/>
    </location>
</feature>
<dbReference type="EMBL" id="JBBPBK010000004">
    <property type="protein sequence ID" value="KAK9286126.1"/>
    <property type="molecule type" value="Genomic_DNA"/>
</dbReference>
<dbReference type="Pfam" id="PF01585">
    <property type="entry name" value="G-patch"/>
    <property type="match status" value="1"/>
</dbReference>
<dbReference type="InterPro" id="IPR045211">
    <property type="entry name" value="TFP11/STIP/Ntr1"/>
</dbReference>
<proteinExistence type="inferred from homology"/>
<keyword evidence="3" id="KW-0507">mRNA processing</keyword>
<sequence length="760" mass="86418">MVTHTRKEGSISIGRRSVCDEFQGRKKRQQTKEDVLYGVFAYTDSDDDDDSSPRKRRKYLSGKPINLTKPVNFVSSGAGRNLKEEDDVDDEERPGFGIGNLGLGLGFSSNSSSKEDDDGARDIGRKIKEGVQRRDRERAKSKLGNKSQIHSLGKVGGFEKHTKGIGMKLLEKMGYKGGGLGKNEQGILTPIEPKLRPKNMGMGFNEFEETLKLQALHKLEEKKSKGRVKEKFWSKISRAKKEECITGEELLAAMQEQGFEVYQKVFDTRGPQVRVLTNLKNLNTEQEARGNNIPMAELQHNPRLILDLAELDIQKIDSDLRNGREAAMNLHKEKEKLQIEAVLQKKQIDSMEAILNVLDCVDEENSSGTLTLGLLAKSFIDLKRRYADDYKLFNLSCIACSYALPLFKRGFRGWDPLQNPSHGLEVISLWKNLLQGEDCSDFEDAGLSYTRLVMEVTLPAARISGINTWEARDPQPMLCFLKSWGKLLPPSVLQTILDTIVMPKVSSAVDSWDPHQETVPIHVWVHPWLPLLGQKLESLYHTIRQKLGELLKAWQPSDGSAYTILSPWKTVLGRASWEHLMVRFMVPKLQDVLQEFQVNPADQKLDQFDLVMSWASAIPVHHMVSLLEDFFFSKWRWGLYHWLCSNPYFEEITQWYLGWKALFPTELLADKRVQYQFDLVLKMMNQAVEGMEGVQPSWREDIRDLCVPLEHRQFEAQQKAAAHAQQQAAAGLGSKTQTDGMGYAHEMSFKESYRGLRSAA</sequence>
<keyword evidence="10" id="KW-1185">Reference proteome</keyword>
<dbReference type="PANTHER" id="PTHR23329">
    <property type="entry name" value="TUFTELIN-INTERACTING PROTEIN 11-RELATED"/>
    <property type="match status" value="1"/>
</dbReference>
<evidence type="ECO:0000259" key="8">
    <source>
        <dbReference type="PROSITE" id="PS50174"/>
    </source>
</evidence>
<dbReference type="Proteomes" id="UP001415857">
    <property type="component" value="Unassembled WGS sequence"/>
</dbReference>
<evidence type="ECO:0000313" key="9">
    <source>
        <dbReference type="EMBL" id="KAK9286126.1"/>
    </source>
</evidence>
<dbReference type="SMART" id="SM00443">
    <property type="entry name" value="G_patch"/>
    <property type="match status" value="1"/>
</dbReference>
<evidence type="ECO:0000256" key="4">
    <source>
        <dbReference type="ARBA" id="ARBA00022728"/>
    </source>
</evidence>
<evidence type="ECO:0000256" key="7">
    <source>
        <dbReference type="SAM" id="MobiDB-lite"/>
    </source>
</evidence>
<gene>
    <name evidence="9" type="ORF">L1049_014507</name>
</gene>
<evidence type="ECO:0000313" key="10">
    <source>
        <dbReference type="Proteomes" id="UP001415857"/>
    </source>
</evidence>
<feature type="region of interest" description="Disordered" evidence="7">
    <location>
        <begin position="107"/>
        <end position="145"/>
    </location>
</feature>
<feature type="region of interest" description="Disordered" evidence="7">
    <location>
        <begin position="42"/>
        <end position="95"/>
    </location>
</feature>
<accession>A0AAP0S227</accession>
<keyword evidence="4" id="KW-0747">Spliceosome</keyword>
<evidence type="ECO:0000256" key="3">
    <source>
        <dbReference type="ARBA" id="ARBA00022664"/>
    </source>
</evidence>
<dbReference type="InterPro" id="IPR000467">
    <property type="entry name" value="G_patch_dom"/>
</dbReference>